<dbReference type="Pfam" id="PF00903">
    <property type="entry name" value="Glyoxalase"/>
    <property type="match status" value="1"/>
</dbReference>
<dbReference type="InterPro" id="IPR029068">
    <property type="entry name" value="Glyas_Bleomycin-R_OHBP_Dase"/>
</dbReference>
<dbReference type="PANTHER" id="PTHR36113">
    <property type="entry name" value="LYASE, PUTATIVE-RELATED-RELATED"/>
    <property type="match status" value="1"/>
</dbReference>
<name>A0A3S4J326_9ENTR</name>
<dbReference type="InterPro" id="IPR037523">
    <property type="entry name" value="VOC_core"/>
</dbReference>
<sequence>MLTGLNHLTLAVRCLALSLDFYQSLPGIRLHASWESGAYLSCGDLWLCLSLDDQAGERPVHYTHYAFSVSAEAFPQVVKTLEQRGARVWKDNRSEGHSFYFLDPDNHQLELHVGDLASRLAACREKPYRGMAFQETGITVRPASLAELLELYHRMPEFEDCRSVADLQARLSTNQSSSLIACVNGVPAGFKLGYALGETEFYSWLGGVLPEYRRDGVAQALLAAQEKWAVEQGYRTLTVKTRNKFRGMLIMLLKNGYQIVETERKGTPSEYRLRLQKSLVA</sequence>
<dbReference type="InterPro" id="IPR000182">
    <property type="entry name" value="GNAT_dom"/>
</dbReference>
<evidence type="ECO:0000313" key="4">
    <source>
        <dbReference type="EMBL" id="VEB97895.1"/>
    </source>
</evidence>
<dbReference type="CDD" id="cd04301">
    <property type="entry name" value="NAT_SF"/>
    <property type="match status" value="1"/>
</dbReference>
<proteinExistence type="predicted"/>
<reference evidence="4 5" key="1">
    <citation type="submission" date="2018-12" db="EMBL/GenBank/DDBJ databases">
        <authorList>
            <consortium name="Pathogen Informatics"/>
        </authorList>
    </citation>
    <scope>NUCLEOTIDE SEQUENCE [LARGE SCALE GENOMIC DNA]</scope>
    <source>
        <strain evidence="4 5">NCTC11466</strain>
    </source>
</reference>
<dbReference type="GO" id="GO:0004364">
    <property type="term" value="F:glutathione transferase activity"/>
    <property type="evidence" value="ECO:0007669"/>
    <property type="project" value="UniProtKB-EC"/>
</dbReference>
<protein>
    <submittedName>
        <fullName evidence="4">Glutathione transferase fosA</fullName>
        <ecNumber evidence="4">2.5.1.18</ecNumber>
    </submittedName>
</protein>
<keyword evidence="5" id="KW-1185">Reference proteome</keyword>
<dbReference type="PROSITE" id="PS51819">
    <property type="entry name" value="VOC"/>
    <property type="match status" value="1"/>
</dbReference>
<dbReference type="InterPro" id="IPR051332">
    <property type="entry name" value="Fosfomycin_Res_Enzymes"/>
</dbReference>
<keyword evidence="4" id="KW-0808">Transferase</keyword>
<dbReference type="NCBIfam" id="NF000496">
    <property type="entry name" value="Fos_GSH"/>
    <property type="match status" value="1"/>
</dbReference>
<evidence type="ECO:0000256" key="1">
    <source>
        <dbReference type="ARBA" id="ARBA00022723"/>
    </source>
</evidence>
<evidence type="ECO:0000313" key="5">
    <source>
        <dbReference type="Proteomes" id="UP000274122"/>
    </source>
</evidence>
<evidence type="ECO:0000259" key="3">
    <source>
        <dbReference type="PROSITE" id="PS51819"/>
    </source>
</evidence>
<dbReference type="InterPro" id="IPR004360">
    <property type="entry name" value="Glyas_Fos-R_dOase_dom"/>
</dbReference>
<dbReference type="PROSITE" id="PS51186">
    <property type="entry name" value="GNAT"/>
    <property type="match status" value="1"/>
</dbReference>
<dbReference type="Gene3D" id="3.40.630.30">
    <property type="match status" value="1"/>
</dbReference>
<feature type="domain" description="N-acetyltransferase" evidence="2">
    <location>
        <begin position="138"/>
        <end position="278"/>
    </location>
</feature>
<dbReference type="Gene3D" id="3.10.180.10">
    <property type="entry name" value="2,3-Dihydroxybiphenyl 1,2-Dioxygenase, domain 1"/>
    <property type="match status" value="1"/>
</dbReference>
<dbReference type="AlphaFoldDB" id="A0A3S4J326"/>
<dbReference type="GO" id="GO:0046872">
    <property type="term" value="F:metal ion binding"/>
    <property type="evidence" value="ECO:0007669"/>
    <property type="project" value="UniProtKB-KW"/>
</dbReference>
<dbReference type="SUPFAM" id="SSF54593">
    <property type="entry name" value="Glyoxalase/Bleomycin resistance protein/Dihydroxybiphenyl dioxygenase"/>
    <property type="match status" value="1"/>
</dbReference>
<evidence type="ECO:0000259" key="2">
    <source>
        <dbReference type="PROSITE" id="PS51186"/>
    </source>
</evidence>
<dbReference type="EC" id="2.5.1.18" evidence="4"/>
<organism evidence="4 5">
    <name type="scientific">Cedecea lapagei</name>
    <dbReference type="NCBI Taxonomy" id="158823"/>
    <lineage>
        <taxon>Bacteria</taxon>
        <taxon>Pseudomonadati</taxon>
        <taxon>Pseudomonadota</taxon>
        <taxon>Gammaproteobacteria</taxon>
        <taxon>Enterobacterales</taxon>
        <taxon>Enterobacteriaceae</taxon>
        <taxon>Cedecea</taxon>
    </lineage>
</organism>
<dbReference type="PANTHER" id="PTHR36113:SF6">
    <property type="entry name" value="FOSFOMYCIN RESISTANCE PROTEIN FOSX"/>
    <property type="match status" value="1"/>
</dbReference>
<dbReference type="Proteomes" id="UP000274122">
    <property type="component" value="Chromosome"/>
</dbReference>
<dbReference type="Pfam" id="PF00583">
    <property type="entry name" value="Acetyltransf_1"/>
    <property type="match status" value="1"/>
</dbReference>
<dbReference type="KEGG" id="clap:NCTC11466_02393"/>
<gene>
    <name evidence="4" type="primary">fosA</name>
    <name evidence="4" type="ORF">NCTC11466_02393</name>
</gene>
<dbReference type="InterPro" id="IPR016181">
    <property type="entry name" value="Acyl_CoA_acyltransferase"/>
</dbReference>
<feature type="domain" description="VOC" evidence="3">
    <location>
        <begin position="4"/>
        <end position="114"/>
    </location>
</feature>
<dbReference type="SUPFAM" id="SSF55729">
    <property type="entry name" value="Acyl-CoA N-acyltransferases (Nat)"/>
    <property type="match status" value="1"/>
</dbReference>
<keyword evidence="1" id="KW-0479">Metal-binding</keyword>
<dbReference type="GO" id="GO:0016747">
    <property type="term" value="F:acyltransferase activity, transferring groups other than amino-acyl groups"/>
    <property type="evidence" value="ECO:0007669"/>
    <property type="project" value="InterPro"/>
</dbReference>
<dbReference type="EMBL" id="LR134201">
    <property type="protein sequence ID" value="VEB97895.1"/>
    <property type="molecule type" value="Genomic_DNA"/>
</dbReference>
<accession>A0A3S4J326</accession>